<dbReference type="EMBL" id="JAUKPO010000139">
    <property type="protein sequence ID" value="MDO1451964.1"/>
    <property type="molecule type" value="Genomic_DNA"/>
</dbReference>
<evidence type="ECO:0000313" key="2">
    <source>
        <dbReference type="Proteomes" id="UP001168528"/>
    </source>
</evidence>
<dbReference type="Proteomes" id="UP001168528">
    <property type="component" value="Unassembled WGS sequence"/>
</dbReference>
<keyword evidence="2" id="KW-1185">Reference proteome</keyword>
<gene>
    <name evidence="1" type="ORF">Q0590_37190</name>
</gene>
<evidence type="ECO:0000313" key="1">
    <source>
        <dbReference type="EMBL" id="MDO1451964.1"/>
    </source>
</evidence>
<reference evidence="1" key="1">
    <citation type="submission" date="2023-07" db="EMBL/GenBank/DDBJ databases">
        <title>The genome sequence of Rhodocytophaga aerolata KACC 12507.</title>
        <authorList>
            <person name="Zhang X."/>
        </authorList>
    </citation>
    <scope>NUCLEOTIDE SEQUENCE</scope>
    <source>
        <strain evidence="1">KACC 12507</strain>
    </source>
</reference>
<proteinExistence type="predicted"/>
<organism evidence="1 2">
    <name type="scientific">Rhodocytophaga aerolata</name>
    <dbReference type="NCBI Taxonomy" id="455078"/>
    <lineage>
        <taxon>Bacteria</taxon>
        <taxon>Pseudomonadati</taxon>
        <taxon>Bacteroidota</taxon>
        <taxon>Cytophagia</taxon>
        <taxon>Cytophagales</taxon>
        <taxon>Rhodocytophagaceae</taxon>
        <taxon>Rhodocytophaga</taxon>
    </lineage>
</organism>
<accession>A0ABT8RIN4</accession>
<protein>
    <submittedName>
        <fullName evidence="1">Uncharacterized protein</fullName>
    </submittedName>
</protein>
<sequence>MMKKLSILILLGMVCIAAIPGMAQKMVPYSFRFEQGADSLKERELKVLTQVSYASAVSLRLYFTGTHLGENSYLLLEGADGAKQELHKQDLENWQYSSAYFNGNAVKVSLVAVTGEKNTVHI</sequence>
<feature type="non-terminal residue" evidence="1">
    <location>
        <position position="122"/>
    </location>
</feature>
<dbReference type="RefSeq" id="WP_378410571.1">
    <property type="nucleotide sequence ID" value="NZ_JBHSMY010000047.1"/>
</dbReference>
<name>A0ABT8RIN4_9BACT</name>
<comment type="caution">
    <text evidence="1">The sequence shown here is derived from an EMBL/GenBank/DDBJ whole genome shotgun (WGS) entry which is preliminary data.</text>
</comment>